<name>A0A1I3RWB0_9SPHI</name>
<accession>A0A1I3RWB0</accession>
<reference evidence="1 2" key="1">
    <citation type="submission" date="2016-10" db="EMBL/GenBank/DDBJ databases">
        <authorList>
            <person name="de Groot N.N."/>
        </authorList>
    </citation>
    <scope>NUCLEOTIDE SEQUENCE [LARGE SCALE GENOMIC DNA]</scope>
    <source>
        <strain evidence="1 2">RK1</strain>
    </source>
</reference>
<dbReference type="STRING" id="1477437.SAMN05444682_110126"/>
<organism evidence="1 2">
    <name type="scientific">Parapedobacter indicus</name>
    <dbReference type="NCBI Taxonomy" id="1477437"/>
    <lineage>
        <taxon>Bacteria</taxon>
        <taxon>Pseudomonadati</taxon>
        <taxon>Bacteroidota</taxon>
        <taxon>Sphingobacteriia</taxon>
        <taxon>Sphingobacteriales</taxon>
        <taxon>Sphingobacteriaceae</taxon>
        <taxon>Parapedobacter</taxon>
    </lineage>
</organism>
<dbReference type="EMBL" id="FOQO01000010">
    <property type="protein sequence ID" value="SFJ49601.1"/>
    <property type="molecule type" value="Genomic_DNA"/>
</dbReference>
<evidence type="ECO:0000313" key="1">
    <source>
        <dbReference type="EMBL" id="SFJ49601.1"/>
    </source>
</evidence>
<dbReference type="AlphaFoldDB" id="A0A1I3RWB0"/>
<protein>
    <submittedName>
        <fullName evidence="1">Uncharacterized protein</fullName>
    </submittedName>
</protein>
<evidence type="ECO:0000313" key="2">
    <source>
        <dbReference type="Proteomes" id="UP000198670"/>
    </source>
</evidence>
<keyword evidence="2" id="KW-1185">Reference proteome</keyword>
<proteinExistence type="predicted"/>
<sequence>MRTRLFCFLALIAYINTIFYEDGHVHGRTSGQIIDGAPLVEIILEDVLDIPCSDEDGASDDFQYNDYRPASSKWLSIAPPEKKSEFKPLWGLDIFQYTARLTLNTKISCLLGYYSFLFRLKPF</sequence>
<dbReference type="Proteomes" id="UP000198670">
    <property type="component" value="Unassembled WGS sequence"/>
</dbReference>
<dbReference type="RefSeq" id="WP_090629657.1">
    <property type="nucleotide sequence ID" value="NZ_FOQO01000010.1"/>
</dbReference>
<gene>
    <name evidence="1" type="ORF">SAMN05444682_110126</name>
</gene>